<evidence type="ECO:0000256" key="7">
    <source>
        <dbReference type="PIRSR" id="PIRSR001480-1"/>
    </source>
</evidence>
<evidence type="ECO:0000256" key="5">
    <source>
        <dbReference type="ARBA" id="ARBA00022833"/>
    </source>
</evidence>
<feature type="binding site" evidence="8">
    <location>
        <position position="99"/>
    </location>
    <ligand>
        <name>Zn(2+)</name>
        <dbReference type="ChEBI" id="CHEBI:29105"/>
    </ligand>
</feature>
<dbReference type="SUPFAM" id="SSF51182">
    <property type="entry name" value="RmlC-like cupins"/>
    <property type="match status" value="1"/>
</dbReference>
<evidence type="ECO:0000256" key="3">
    <source>
        <dbReference type="ARBA" id="ARBA00011956"/>
    </source>
</evidence>
<evidence type="ECO:0000256" key="2">
    <source>
        <dbReference type="ARBA" id="ARBA00010772"/>
    </source>
</evidence>
<keyword evidence="4 8" id="KW-0479">Metal-binding</keyword>
<feature type="binding site" evidence="8">
    <location>
        <position position="97"/>
    </location>
    <ligand>
        <name>Zn(2+)</name>
        <dbReference type="ChEBI" id="CHEBI:29105"/>
    </ligand>
</feature>
<dbReference type="EC" id="5.3.1.8" evidence="3"/>
<accession>A0A652YVY1</accession>
<dbReference type="InterPro" id="IPR011051">
    <property type="entry name" value="RmlC_Cupin_sf"/>
</dbReference>
<organism evidence="10">
    <name type="scientific">Nocardia globerula</name>
    <dbReference type="NCBI Taxonomy" id="1818"/>
    <lineage>
        <taxon>Bacteria</taxon>
        <taxon>Bacillati</taxon>
        <taxon>Actinomycetota</taxon>
        <taxon>Actinomycetes</taxon>
        <taxon>Mycobacteriales</taxon>
        <taxon>Nocardiaceae</taxon>
        <taxon>Nocardia</taxon>
    </lineage>
</organism>
<keyword evidence="6 10" id="KW-0413">Isomerase</keyword>
<feature type="active site" evidence="7">
    <location>
        <position position="286"/>
    </location>
</feature>
<dbReference type="NCBIfam" id="TIGR00218">
    <property type="entry name" value="manA"/>
    <property type="match status" value="1"/>
</dbReference>
<evidence type="ECO:0000256" key="6">
    <source>
        <dbReference type="ARBA" id="ARBA00023235"/>
    </source>
</evidence>
<protein>
    <recommendedName>
        <fullName evidence="3">mannose-6-phosphate isomerase</fullName>
        <ecNumber evidence="3">5.3.1.8</ecNumber>
    </recommendedName>
</protein>
<dbReference type="EMBL" id="VNIQ01000001">
    <property type="protein sequence ID" value="TYQ07688.1"/>
    <property type="molecule type" value="Genomic_DNA"/>
</dbReference>
<sequence>MELITGVIKSYDWGSRRTLAELAGRPSPSPTPEAELWFGAHESAPSAVGEPSGSITLIDRIREDPQTQLGAQCAEAYDGTLPFLLKILAAEKPLSLQAHPTSAQAEAGFARENAAGIDLAASYRNYRDSRHKPELVVALERFEALAGFRDISSTVTLLTALDLSGVADDIASLAANPCPAELKAVALRWMRSSREHHDRLALEVIERATALLDSGGRAVDRFEAELSTAVDLARRYPGDPGVLMSLLLNRVSLAPGEGLFLPAGNLHAYLSGSAVEIMANSDNVLRGGLTTKHIDVDELSRILDFTPIPVDVLDPEPSDRGSEYIYPAPVPEFVLRRWELDGNREAALSGVGPAVVLCTAGRVKIRAGDQQMEISGGKAVWLPAGDSVTMTATDGGPAQVFAGSTPC</sequence>
<dbReference type="PANTHER" id="PTHR10309:SF0">
    <property type="entry name" value="MANNOSE-6-PHOSPHATE ISOMERASE"/>
    <property type="match status" value="1"/>
</dbReference>
<keyword evidence="5 8" id="KW-0862">Zinc</keyword>
<dbReference type="PRINTS" id="PR00714">
    <property type="entry name" value="MAN6PISMRASE"/>
</dbReference>
<dbReference type="Gene3D" id="2.60.120.10">
    <property type="entry name" value="Jelly Rolls"/>
    <property type="match status" value="2"/>
</dbReference>
<dbReference type="InterPro" id="IPR046457">
    <property type="entry name" value="PMI_typeI_cat"/>
</dbReference>
<dbReference type="PANTHER" id="PTHR10309">
    <property type="entry name" value="MANNOSE-6-PHOSPHATE ISOMERASE"/>
    <property type="match status" value="1"/>
</dbReference>
<evidence type="ECO:0000313" key="10">
    <source>
        <dbReference type="EMBL" id="TYQ07688.1"/>
    </source>
</evidence>
<evidence type="ECO:0000256" key="8">
    <source>
        <dbReference type="PIRSR" id="PIRSR001480-2"/>
    </source>
</evidence>
<dbReference type="GO" id="GO:0004476">
    <property type="term" value="F:mannose-6-phosphate isomerase activity"/>
    <property type="evidence" value="ECO:0007669"/>
    <property type="project" value="UniProtKB-EC"/>
</dbReference>
<dbReference type="GO" id="GO:0005975">
    <property type="term" value="P:carbohydrate metabolic process"/>
    <property type="evidence" value="ECO:0007669"/>
    <property type="project" value="InterPro"/>
</dbReference>
<evidence type="ECO:0000256" key="4">
    <source>
        <dbReference type="ARBA" id="ARBA00022723"/>
    </source>
</evidence>
<feature type="domain" description="Phosphomannose isomerase type I catalytic" evidence="9">
    <location>
        <begin position="5"/>
        <end position="150"/>
    </location>
</feature>
<dbReference type="GO" id="GO:0005829">
    <property type="term" value="C:cytosol"/>
    <property type="evidence" value="ECO:0007669"/>
    <property type="project" value="TreeGrafter"/>
</dbReference>
<gene>
    <name evidence="10" type="ORF">FNL38_10153</name>
</gene>
<comment type="caution">
    <text evidence="10">The sequence shown here is derived from an EMBL/GenBank/DDBJ whole genome shotgun (WGS) entry which is preliminary data.</text>
</comment>
<dbReference type="InterPro" id="IPR016305">
    <property type="entry name" value="Mannose-6-P_Isomerase"/>
</dbReference>
<dbReference type="GO" id="GO:0008270">
    <property type="term" value="F:zinc ion binding"/>
    <property type="evidence" value="ECO:0007669"/>
    <property type="project" value="InterPro"/>
</dbReference>
<comment type="catalytic activity">
    <reaction evidence="1">
        <text>D-mannose 6-phosphate = D-fructose 6-phosphate</text>
        <dbReference type="Rhea" id="RHEA:12356"/>
        <dbReference type="ChEBI" id="CHEBI:58735"/>
        <dbReference type="ChEBI" id="CHEBI:61527"/>
        <dbReference type="EC" id="5.3.1.8"/>
    </reaction>
</comment>
<feature type="binding site" evidence="8">
    <location>
        <position position="134"/>
    </location>
    <ligand>
        <name>Zn(2+)</name>
        <dbReference type="ChEBI" id="CHEBI:29105"/>
    </ligand>
</feature>
<dbReference type="AlphaFoldDB" id="A0A652YVY1"/>
<comment type="cofactor">
    <cofactor evidence="8">
        <name>Zn(2+)</name>
        <dbReference type="ChEBI" id="CHEBI:29105"/>
    </cofactor>
    <text evidence="8">Binds 1 zinc ion per subunit.</text>
</comment>
<evidence type="ECO:0000256" key="1">
    <source>
        <dbReference type="ARBA" id="ARBA00000757"/>
    </source>
</evidence>
<feature type="binding site" evidence="8">
    <location>
        <position position="267"/>
    </location>
    <ligand>
        <name>Zn(2+)</name>
        <dbReference type="ChEBI" id="CHEBI:29105"/>
    </ligand>
</feature>
<dbReference type="InterPro" id="IPR001250">
    <property type="entry name" value="Man6P_Isoase-1"/>
</dbReference>
<comment type="similarity">
    <text evidence="2">Belongs to the mannose-6-phosphate isomerase type 1 family.</text>
</comment>
<dbReference type="CDD" id="cd07011">
    <property type="entry name" value="cupin_PMI_type_I_N"/>
    <property type="match status" value="1"/>
</dbReference>
<dbReference type="Gene3D" id="1.10.441.10">
    <property type="entry name" value="Phosphomannose Isomerase, domain 2"/>
    <property type="match status" value="1"/>
</dbReference>
<proteinExistence type="inferred from homology"/>
<dbReference type="InterPro" id="IPR014710">
    <property type="entry name" value="RmlC-like_jellyroll"/>
</dbReference>
<dbReference type="GO" id="GO:0009298">
    <property type="term" value="P:GDP-mannose biosynthetic process"/>
    <property type="evidence" value="ECO:0007669"/>
    <property type="project" value="InterPro"/>
</dbReference>
<dbReference type="Pfam" id="PF20511">
    <property type="entry name" value="PMI_typeI_cat"/>
    <property type="match status" value="1"/>
</dbReference>
<evidence type="ECO:0000259" key="9">
    <source>
        <dbReference type="Pfam" id="PF20511"/>
    </source>
</evidence>
<dbReference type="PIRSF" id="PIRSF001480">
    <property type="entry name" value="Mannose-6-phosphate_isomerase"/>
    <property type="match status" value="1"/>
</dbReference>
<name>A0A652YVY1_NOCGL</name>
<reference evidence="10" key="1">
    <citation type="submission" date="2019-07" db="EMBL/GenBank/DDBJ databases">
        <title>Genomic Encyclopedia of Type Strains, Phase IV (KMG-IV): sequencing the most valuable type-strain genomes for metagenomic binning, comparative biology and taxonomic classification.</title>
        <authorList>
            <person name="Goeker M."/>
        </authorList>
    </citation>
    <scope>NUCLEOTIDE SEQUENCE</scope>
    <source>
        <strain evidence="10">DSM 44596</strain>
    </source>
</reference>